<dbReference type="OrthoDB" id="2417308at2759"/>
<name>W3XRP3_PESFW</name>
<feature type="transmembrane region" description="Helical" evidence="7">
    <location>
        <begin position="211"/>
        <end position="230"/>
    </location>
</feature>
<dbReference type="PANTHER" id="PTHR45649:SF11">
    <property type="entry name" value="TRANSPORTER, PUTATIVE (EUROFUNG)-RELATED"/>
    <property type="match status" value="1"/>
</dbReference>
<keyword evidence="9" id="KW-1185">Reference proteome</keyword>
<evidence type="ECO:0000313" key="9">
    <source>
        <dbReference type="Proteomes" id="UP000030651"/>
    </source>
</evidence>
<keyword evidence="4 7" id="KW-1133">Transmembrane helix</keyword>
<dbReference type="GeneID" id="19266737"/>
<accession>W3XRP3</accession>
<evidence type="ECO:0000256" key="7">
    <source>
        <dbReference type="SAM" id="Phobius"/>
    </source>
</evidence>
<feature type="region of interest" description="Disordered" evidence="6">
    <location>
        <begin position="1"/>
        <end position="20"/>
    </location>
</feature>
<feature type="transmembrane region" description="Helical" evidence="7">
    <location>
        <begin position="391"/>
        <end position="411"/>
    </location>
</feature>
<dbReference type="PIRSF" id="PIRSF006060">
    <property type="entry name" value="AA_transporter"/>
    <property type="match status" value="1"/>
</dbReference>
<feature type="transmembrane region" description="Helical" evidence="7">
    <location>
        <begin position="347"/>
        <end position="370"/>
    </location>
</feature>
<dbReference type="PANTHER" id="PTHR45649">
    <property type="entry name" value="AMINO-ACID PERMEASE BAT1"/>
    <property type="match status" value="1"/>
</dbReference>
<feature type="transmembrane region" description="Helical" evidence="7">
    <location>
        <begin position="417"/>
        <end position="441"/>
    </location>
</feature>
<dbReference type="InParanoid" id="W3XRP3"/>
<dbReference type="eggNOG" id="KOG1289">
    <property type="taxonomic scope" value="Eukaryota"/>
</dbReference>
<sequence>MAQHQSSSGAQSSPATTSTLHTYEGSPAAEAIPETLSADERELHAQGHIAELPRQFSMLSILALSFSITNSWIGYSAVFVTPLWAGGGPAVIYCLVTAAVACSLITAGLAELSSAFPSTGGQYHFAYMVSDRRWAAVVAFFTGWMSVFAWLFTTASAFIFCAQVCVSLASLFHPDYTPTQWQIYLIYVAFVAACTLITIFLPKSIPLAETVFFGASLLGFVAFLITVLAASETKQEARTIFVDWVNLTGWNDGAAFLLGTGQAMYTFLAVDSATHIAEEVPNPGRVVPQTMMMTVVIGIVTVMPWTLAFMFSIQDLDSVSSSSLPIVEVYFQTLRNSKAATAFFTTWLLFVYLGACLACTVTTGRLIWALARDKVMVFSATFDKVNKKLEVPVNATLFAGVFCTLYGLIYIGSTTAFNSFIATSILFLNVTYAIPQAVVLFRGRSRTLPPRYLDLGSVMGPFCNLFSVLWVALFTVIFCFPTFVPVAASGMNYVSVIIAGVCLFTTLLWCTSKRKTFTGPNLVLDGLEPVHATRTEPCKSDK</sequence>
<evidence type="ECO:0000256" key="2">
    <source>
        <dbReference type="ARBA" id="ARBA00022448"/>
    </source>
</evidence>
<evidence type="ECO:0000256" key="5">
    <source>
        <dbReference type="ARBA" id="ARBA00023136"/>
    </source>
</evidence>
<comment type="subcellular location">
    <subcellularLocation>
        <location evidence="1">Membrane</location>
        <topology evidence="1">Multi-pass membrane protein</topology>
    </subcellularLocation>
</comment>
<feature type="transmembrane region" description="Helical" evidence="7">
    <location>
        <begin position="184"/>
        <end position="205"/>
    </location>
</feature>
<dbReference type="Proteomes" id="UP000030651">
    <property type="component" value="Unassembled WGS sequence"/>
</dbReference>
<dbReference type="GO" id="GO:0016020">
    <property type="term" value="C:membrane"/>
    <property type="evidence" value="ECO:0007669"/>
    <property type="project" value="UniProtKB-SubCell"/>
</dbReference>
<dbReference type="Gene3D" id="1.20.1740.10">
    <property type="entry name" value="Amino acid/polyamine transporter I"/>
    <property type="match status" value="1"/>
</dbReference>
<dbReference type="GO" id="GO:0022857">
    <property type="term" value="F:transmembrane transporter activity"/>
    <property type="evidence" value="ECO:0007669"/>
    <property type="project" value="InterPro"/>
</dbReference>
<feature type="transmembrane region" description="Helical" evidence="7">
    <location>
        <begin position="61"/>
        <end position="84"/>
    </location>
</feature>
<feature type="transmembrane region" description="Helical" evidence="7">
    <location>
        <begin position="462"/>
        <end position="484"/>
    </location>
</feature>
<organism evidence="8 9">
    <name type="scientific">Pestalotiopsis fici (strain W106-1 / CGMCC3.15140)</name>
    <dbReference type="NCBI Taxonomy" id="1229662"/>
    <lineage>
        <taxon>Eukaryota</taxon>
        <taxon>Fungi</taxon>
        <taxon>Dikarya</taxon>
        <taxon>Ascomycota</taxon>
        <taxon>Pezizomycotina</taxon>
        <taxon>Sordariomycetes</taxon>
        <taxon>Xylariomycetidae</taxon>
        <taxon>Amphisphaeriales</taxon>
        <taxon>Sporocadaceae</taxon>
        <taxon>Pestalotiopsis</taxon>
    </lineage>
</organism>
<dbReference type="OMA" id="YVIPQGI"/>
<dbReference type="AlphaFoldDB" id="W3XRP3"/>
<dbReference type="Pfam" id="PF13520">
    <property type="entry name" value="AA_permease_2"/>
    <property type="match status" value="1"/>
</dbReference>
<feature type="transmembrane region" description="Helical" evidence="7">
    <location>
        <begin position="490"/>
        <end position="510"/>
    </location>
</feature>
<feature type="transmembrane region" description="Helical" evidence="7">
    <location>
        <begin position="90"/>
        <end position="112"/>
    </location>
</feature>
<dbReference type="EMBL" id="KI912109">
    <property type="protein sequence ID" value="ETS87896.1"/>
    <property type="molecule type" value="Genomic_DNA"/>
</dbReference>
<dbReference type="HOGENOM" id="CLU_004495_2_4_1"/>
<evidence type="ECO:0000256" key="1">
    <source>
        <dbReference type="ARBA" id="ARBA00004141"/>
    </source>
</evidence>
<evidence type="ECO:0000313" key="8">
    <source>
        <dbReference type="EMBL" id="ETS87896.1"/>
    </source>
</evidence>
<reference evidence="9" key="1">
    <citation type="journal article" date="2015" name="BMC Genomics">
        <title>Genomic and transcriptomic analysis of the endophytic fungus Pestalotiopsis fici reveals its lifestyle and high potential for synthesis of natural products.</title>
        <authorList>
            <person name="Wang X."/>
            <person name="Zhang X."/>
            <person name="Liu L."/>
            <person name="Xiang M."/>
            <person name="Wang W."/>
            <person name="Sun X."/>
            <person name="Che Y."/>
            <person name="Guo L."/>
            <person name="Liu G."/>
            <person name="Guo L."/>
            <person name="Wang C."/>
            <person name="Yin W.B."/>
            <person name="Stadler M."/>
            <person name="Zhang X."/>
            <person name="Liu X."/>
        </authorList>
    </citation>
    <scope>NUCLEOTIDE SEQUENCE [LARGE SCALE GENOMIC DNA]</scope>
    <source>
        <strain evidence="9">W106-1 / CGMCC3.15140</strain>
    </source>
</reference>
<proteinExistence type="predicted"/>
<dbReference type="InterPro" id="IPR002293">
    <property type="entry name" value="AA/rel_permease1"/>
</dbReference>
<keyword evidence="3 7" id="KW-0812">Transmembrane</keyword>
<keyword evidence="5 7" id="KW-0472">Membrane</keyword>
<feature type="compositionally biased region" description="Low complexity" evidence="6">
    <location>
        <begin position="1"/>
        <end position="19"/>
    </location>
</feature>
<protein>
    <recommendedName>
        <fullName evidence="10">Choline transport protein</fullName>
    </recommendedName>
</protein>
<evidence type="ECO:0000256" key="3">
    <source>
        <dbReference type="ARBA" id="ARBA00022692"/>
    </source>
</evidence>
<dbReference type="FunCoup" id="W3XRP3">
    <property type="interactions" value="121"/>
</dbReference>
<feature type="transmembrane region" description="Helical" evidence="7">
    <location>
        <begin position="291"/>
        <end position="313"/>
    </location>
</feature>
<evidence type="ECO:0008006" key="10">
    <source>
        <dbReference type="Google" id="ProtNLM"/>
    </source>
</evidence>
<gene>
    <name evidence="8" type="ORF">PFICI_01724</name>
</gene>
<feature type="transmembrane region" description="Helical" evidence="7">
    <location>
        <begin position="157"/>
        <end position="172"/>
    </location>
</feature>
<keyword evidence="2" id="KW-0813">Transport</keyword>
<evidence type="ECO:0000256" key="4">
    <source>
        <dbReference type="ARBA" id="ARBA00022989"/>
    </source>
</evidence>
<dbReference type="KEGG" id="pfy:PFICI_01724"/>
<evidence type="ECO:0000256" key="6">
    <source>
        <dbReference type="SAM" id="MobiDB-lite"/>
    </source>
</evidence>
<dbReference type="RefSeq" id="XP_007828496.1">
    <property type="nucleotide sequence ID" value="XM_007830305.1"/>
</dbReference>